<proteinExistence type="predicted"/>
<keyword evidence="2" id="KW-0812">Transmembrane</keyword>
<sequence length="518" mass="56200" precursor="true">MNQATHHVSHPLTAATVGRRLAAAAGISALLLCSSIGITNASADTRAATTVVQHSRIPAAASTLPATPLIVAQAAPATAVRTTTIYDPAGHLSAADQDLLQQTVATADLPAMVNTVAFLVFPDNADNFNDTIRDYVEHTNDTLISQDRQKYAPGSLIFAIGLDPRRIGVYGGDDVLTALDYYGPGREAAIHGAIRDVLRSNGDPNFALAFTQGLTAAADTNRREENTTNGSGRILGFLSLGFIGLCVGGAGVYSMRKRRENNAKLAKRFGKLQREFTEVAMDLPSLDVRAHSLQSALADDRLRHEWENLRDDFLALDAFVGSGATLDPANNDPKAFAKVKTDITAGEATVQRMRRAKKQIDDLFAVENGDNSARLRRVNDLYDDATKALGESSGQELKGRLADLLQEITSLREAVDDPSFIDRYIELVDRYKYLLQWAENELTDLTKDRSKHPHRYSEPQLGDKSWRVGNYVPYIVLQDWNTSAYEANHRSTSSNSSSGFTSGYSSSGFSGGGSSSSW</sequence>
<gene>
    <name evidence="4" type="ORF">CCHOA_00580</name>
</gene>
<dbReference type="AlphaFoldDB" id="A0A3G6J3A7"/>
<dbReference type="Proteomes" id="UP000269019">
    <property type="component" value="Chromosome"/>
</dbReference>
<dbReference type="RefSeq" id="WP_123925715.1">
    <property type="nucleotide sequence ID" value="NZ_CP033896.1"/>
</dbReference>
<protein>
    <recommendedName>
        <fullName evidence="3">DUF5129 domain-containing protein</fullName>
    </recommendedName>
</protein>
<keyword evidence="2" id="KW-1133">Transmembrane helix</keyword>
<evidence type="ECO:0000313" key="5">
    <source>
        <dbReference type="Proteomes" id="UP000269019"/>
    </source>
</evidence>
<feature type="region of interest" description="Disordered" evidence="1">
    <location>
        <begin position="491"/>
        <end position="518"/>
    </location>
</feature>
<dbReference type="InterPro" id="IPR033435">
    <property type="entry name" value="DUF5129"/>
</dbReference>
<dbReference type="OrthoDB" id="4423347at2"/>
<dbReference type="KEGG" id="ccho:CCHOA_00580"/>
<evidence type="ECO:0000313" key="4">
    <source>
        <dbReference type="EMBL" id="AZA12545.1"/>
    </source>
</evidence>
<feature type="domain" description="DUF5129" evidence="3">
    <location>
        <begin position="99"/>
        <end position="292"/>
    </location>
</feature>
<evidence type="ECO:0000259" key="3">
    <source>
        <dbReference type="Pfam" id="PF17173"/>
    </source>
</evidence>
<accession>A0A3G6J3A7</accession>
<name>A0A3G6J3A7_9CORY</name>
<dbReference type="EMBL" id="CP033896">
    <property type="protein sequence ID" value="AZA12545.1"/>
    <property type="molecule type" value="Genomic_DNA"/>
</dbReference>
<evidence type="ECO:0000256" key="2">
    <source>
        <dbReference type="SAM" id="Phobius"/>
    </source>
</evidence>
<reference evidence="4 5" key="1">
    <citation type="submission" date="2018-11" db="EMBL/GenBank/DDBJ databases">
        <authorList>
            <person name="Kleinhagauer T."/>
            <person name="Glaeser S.P."/>
            <person name="Spergser J."/>
            <person name="Ruckert C."/>
            <person name="Kaempfer P."/>
            <person name="Busse H.-J."/>
        </authorList>
    </citation>
    <scope>NUCLEOTIDE SEQUENCE [LARGE SCALE GENOMIC DNA]</scope>
    <source>
        <strain evidence="4 5">200CH</strain>
    </source>
</reference>
<dbReference type="Pfam" id="PF17173">
    <property type="entry name" value="DUF5129"/>
    <property type="match status" value="1"/>
</dbReference>
<keyword evidence="5" id="KW-1185">Reference proteome</keyword>
<evidence type="ECO:0000256" key="1">
    <source>
        <dbReference type="SAM" id="MobiDB-lite"/>
    </source>
</evidence>
<keyword evidence="2" id="KW-0472">Membrane</keyword>
<feature type="compositionally biased region" description="Low complexity" evidence="1">
    <location>
        <begin position="491"/>
        <end position="508"/>
    </location>
</feature>
<feature type="transmembrane region" description="Helical" evidence="2">
    <location>
        <begin position="234"/>
        <end position="255"/>
    </location>
</feature>
<feature type="compositionally biased region" description="Gly residues" evidence="1">
    <location>
        <begin position="509"/>
        <end position="518"/>
    </location>
</feature>
<organism evidence="4 5">
    <name type="scientific">Corynebacterium choanae</name>
    <dbReference type="NCBI Taxonomy" id="1862358"/>
    <lineage>
        <taxon>Bacteria</taxon>
        <taxon>Bacillati</taxon>
        <taxon>Actinomycetota</taxon>
        <taxon>Actinomycetes</taxon>
        <taxon>Mycobacteriales</taxon>
        <taxon>Corynebacteriaceae</taxon>
        <taxon>Corynebacterium</taxon>
    </lineage>
</organism>